<dbReference type="Proteomes" id="UP001056855">
    <property type="component" value="Chromosome"/>
</dbReference>
<gene>
    <name evidence="1" type="ORF">NGM29_12145</name>
</gene>
<evidence type="ECO:0000313" key="1">
    <source>
        <dbReference type="EMBL" id="UTF52540.1"/>
    </source>
</evidence>
<evidence type="ECO:0000313" key="2">
    <source>
        <dbReference type="Proteomes" id="UP001056855"/>
    </source>
</evidence>
<sequence>MDHQTTRRRLESFDVPSAGIQERDATNLPIGYANPVCSACGELAIDEAGDDAWVGWQPGDEPDPKPGTIQLAPDTGTNPVYVAGAKCWRRYNFGGYVTRRDAFDCDTVDEFKEKHRNGTVWIHAFNTPRPNGVAVSRERYESVSAQVSSIENAIKRIEPFERSPLPSKDVSNVREPVRELNDAVQNRIPEPGDSHITEYARVVTRTLRSERDRSQEFLRLCERYYGDSL</sequence>
<dbReference type="KEGG" id="sawl:NGM29_12145"/>
<name>A0A9E7STH4_9EURY</name>
<proteinExistence type="predicted"/>
<reference evidence="1" key="1">
    <citation type="submission" date="2022-06" db="EMBL/GenBank/DDBJ databases">
        <title>Diverse halophilic archaea isolated from saline environments.</title>
        <authorList>
            <person name="Cui H.-L."/>
        </authorList>
    </citation>
    <scope>NUCLEOTIDE SEQUENCE</scope>
    <source>
        <strain evidence="1">WLHS1</strain>
    </source>
</reference>
<dbReference type="GeneID" id="73290809"/>
<organism evidence="1 2">
    <name type="scientific">Natronosalvus rutilus</name>
    <dbReference type="NCBI Taxonomy" id="2953753"/>
    <lineage>
        <taxon>Archaea</taxon>
        <taxon>Methanobacteriati</taxon>
        <taxon>Methanobacteriota</taxon>
        <taxon>Stenosarchaea group</taxon>
        <taxon>Halobacteria</taxon>
        <taxon>Halobacteriales</taxon>
        <taxon>Natrialbaceae</taxon>
        <taxon>Natronosalvus</taxon>
    </lineage>
</organism>
<dbReference type="EMBL" id="CP100355">
    <property type="protein sequence ID" value="UTF52540.1"/>
    <property type="molecule type" value="Genomic_DNA"/>
</dbReference>
<accession>A0A9E7STH4</accession>
<dbReference type="AlphaFoldDB" id="A0A9E7STH4"/>
<dbReference type="RefSeq" id="WP_254156507.1">
    <property type="nucleotide sequence ID" value="NZ_CP100355.1"/>
</dbReference>
<protein>
    <submittedName>
        <fullName evidence="1">Uncharacterized protein</fullName>
    </submittedName>
</protein>
<keyword evidence="2" id="KW-1185">Reference proteome</keyword>